<organism evidence="2 3">
    <name type="scientific">Olivibacter domesticus</name>
    <name type="common">Pseudosphingobacterium domesticum</name>
    <dbReference type="NCBI Taxonomy" id="407022"/>
    <lineage>
        <taxon>Bacteria</taxon>
        <taxon>Pseudomonadati</taxon>
        <taxon>Bacteroidota</taxon>
        <taxon>Sphingobacteriia</taxon>
        <taxon>Sphingobacteriales</taxon>
        <taxon>Sphingobacteriaceae</taxon>
        <taxon>Olivibacter</taxon>
    </lineage>
</organism>
<dbReference type="PANTHER" id="PTHR30189">
    <property type="entry name" value="LPS-ASSEMBLY PROTEIN"/>
    <property type="match status" value="1"/>
</dbReference>
<dbReference type="PANTHER" id="PTHR30189:SF1">
    <property type="entry name" value="LPS-ASSEMBLY PROTEIN LPTD"/>
    <property type="match status" value="1"/>
</dbReference>
<name>A0A1H7WYB0_OLID1</name>
<dbReference type="OrthoDB" id="9802320at2"/>
<evidence type="ECO:0000259" key="1">
    <source>
        <dbReference type="Pfam" id="PF19838"/>
    </source>
</evidence>
<dbReference type="InterPro" id="IPR045659">
    <property type="entry name" value="LptD_2"/>
</dbReference>
<dbReference type="InterPro" id="IPR050218">
    <property type="entry name" value="LptD"/>
</dbReference>
<proteinExistence type="predicted"/>
<reference evidence="3" key="1">
    <citation type="submission" date="2016-10" db="EMBL/GenBank/DDBJ databases">
        <authorList>
            <person name="Varghese N."/>
            <person name="Submissions S."/>
        </authorList>
    </citation>
    <scope>NUCLEOTIDE SEQUENCE [LARGE SCALE GENOMIC DNA]</scope>
    <source>
        <strain evidence="3">DSM 18733</strain>
    </source>
</reference>
<dbReference type="Pfam" id="PF19838">
    <property type="entry name" value="LptD_2"/>
    <property type="match status" value="1"/>
</dbReference>
<keyword evidence="3" id="KW-1185">Reference proteome</keyword>
<dbReference type="STRING" id="407022.SAMN05661044_04716"/>
<dbReference type="Proteomes" id="UP000199421">
    <property type="component" value="Unassembled WGS sequence"/>
</dbReference>
<dbReference type="GO" id="GO:1990351">
    <property type="term" value="C:transporter complex"/>
    <property type="evidence" value="ECO:0007669"/>
    <property type="project" value="TreeGrafter"/>
</dbReference>
<gene>
    <name evidence="2" type="ORF">SAMN05661044_04716</name>
</gene>
<feature type="domain" description="LPS-assembly protein LptD central" evidence="1">
    <location>
        <begin position="223"/>
        <end position="706"/>
    </location>
</feature>
<protein>
    <submittedName>
        <fullName evidence="2">LPS assembly outer membrane protein LptD (Organic solvent tolerance protein OstA)</fullName>
    </submittedName>
</protein>
<accession>A0A1H7WYB0</accession>
<dbReference type="EMBL" id="FOAF01000009">
    <property type="protein sequence ID" value="SEM26305.1"/>
    <property type="molecule type" value="Genomic_DNA"/>
</dbReference>
<evidence type="ECO:0000313" key="2">
    <source>
        <dbReference type="EMBL" id="SEM26305.1"/>
    </source>
</evidence>
<dbReference type="AlphaFoldDB" id="A0A1H7WYB0"/>
<dbReference type="GO" id="GO:0009279">
    <property type="term" value="C:cell outer membrane"/>
    <property type="evidence" value="ECO:0007669"/>
    <property type="project" value="TreeGrafter"/>
</dbReference>
<evidence type="ECO:0000313" key="3">
    <source>
        <dbReference type="Proteomes" id="UP000199421"/>
    </source>
</evidence>
<sequence length="900" mass="102569">MKSVSVFFELILFLFGVLMPILASGQQFIVQDSLKRPLNNVQDTVKREAVVMDSVTRDSVNRDTTKKGDGQGISSMVLSNAEDSTITDRKNNQLHLYGNAKIKYEDMELTADYIRIDNNSRTMFASGLIDHNGKYRGRPIFKTATDPPVTVDSLIFNFDSKKGKTYGVFTEMDGASIQAREIKKNEYNEQFIRHGFYSTCNLPFPHTHFGIQMSRVILTENQVVSKSAYMVIEQVPLRFVMIPFGFFPKTNKRQSGILFPSFGEDFSRGFFLRDAGYYIGLNDYWDAELRGNLYTKGSWEANARVRYKKNYKYDGGFSLRYAYTKNGEENTPGFSRAKDFNITWNHSQRQEANPGTTFSASVNAGTGSFFSNTAASGTYDYNQITRNNMSSSIAYGKTFADGKVNFTSSLSHRQDISTGQINLELPTFNLNVATFNPFDSKERVGEQKWYQRLTVGYSMQGKNTINSPDSLLFRKETLGKMQNGIQHNIPVSLSLNVANYFQFNTSLNYTERWYFQSTRKRFDNDPSGYVERIDTVQGFNRAYDYSFSTGFSTKVYGQKNFKGKLAALRHVITPSVNFNYRPDFSDARFGFYREQRYADGTPVLDNQGRPVKYSIFQNAIYGSPSAGRSMGIGFSIDNNIEAKIKSDKDTTGTGFKKVPILQGLTFSGNYNFVADSFNLSNISFSGRTALFDQKLGLNFNGSFDPYRYVEVTTPGSTMPSYRRINEYAIKGGQLARLTQFGLSMDFSFNPEAAKSRNNNLNEMDKNKPNMTPEQQQELARISSDPNAFVDFNIPWNIAASFSFQYSKPFAKSNITSTINIHGDLSVTPKWKIQYNSGYDFQTKKMSLTQFNIYRDLHCWDMSFGWIPFGTYRSYTFNIRVKASILQDLKLTKRNDYYNSF</sequence>